<dbReference type="Gene3D" id="1.10.720.30">
    <property type="entry name" value="SAP domain"/>
    <property type="match status" value="1"/>
</dbReference>
<evidence type="ECO:0008006" key="5">
    <source>
        <dbReference type="Google" id="ProtNLM"/>
    </source>
</evidence>
<evidence type="ECO:0000256" key="1">
    <source>
        <dbReference type="SAM" id="MobiDB-lite"/>
    </source>
</evidence>
<dbReference type="RefSeq" id="XP_005838437.1">
    <property type="nucleotide sequence ID" value="XM_005838380.1"/>
</dbReference>
<dbReference type="InterPro" id="IPR018668">
    <property type="entry name" value="DNA-binding_VF530-like"/>
</dbReference>
<sequence>MALAKVHWSVEDLELLSRKELQDLAKQWGIRANKKNEEIRAELLSLSSGGASEQPIATEDNSVMTGEEEDQKLLSLPKAHALDGIGSLTVDDTVELACVRASFGPRWTSISGFAAFEEDKETTEGRGKNSRKIMIMRRGGESFVAKALRAQVMYRSYAEPVVLTNEQQSASDALLILNSDDQLFAPGDPNNIGGDVKIPVFLTSKDSEQYIQPDSFLEIFVFDAETLEEEIIQENKIKPKREKPEKKIRELVDAERADASAGSAERPTAQPREDTRAPIGRVEERRRPAPMEPGEERRRPAPMGPGEERRRPAAGSDMREVASLGRERAPREARSSSQMPMDKPSRRDREPPAERRERVERRPGNADSSRRPRRVDRSQLEGVTLKDMVTWLATDIGYDEMFQRTGIRCFGNDPSLSSSLKFLRKKENEWGRKKIEDLYLEVMQSRM</sequence>
<keyword evidence="4" id="KW-1185">Reference proteome</keyword>
<proteinExistence type="predicted"/>
<dbReference type="Proteomes" id="UP000011087">
    <property type="component" value="Unassembled WGS sequence"/>
</dbReference>
<dbReference type="EnsemblProtists" id="EKX51457">
    <property type="protein sequence ID" value="EKX51457"/>
    <property type="gene ID" value="GUITHDRAFT_134387"/>
</dbReference>
<dbReference type="PaxDb" id="55529-EKX51457"/>
<feature type="compositionally biased region" description="Basic and acidic residues" evidence="1">
    <location>
        <begin position="306"/>
        <end position="334"/>
    </location>
</feature>
<dbReference type="AlphaFoldDB" id="L1JSN5"/>
<gene>
    <name evidence="2" type="ORF">GUITHDRAFT_134387</name>
</gene>
<dbReference type="KEGG" id="gtt:GUITHDRAFT_134387"/>
<name>L1JSN5_GUITC</name>
<evidence type="ECO:0000313" key="3">
    <source>
        <dbReference type="EnsemblProtists" id="EKX51457"/>
    </source>
</evidence>
<feature type="compositionally biased region" description="Basic and acidic residues" evidence="1">
    <location>
        <begin position="271"/>
        <end position="299"/>
    </location>
</feature>
<dbReference type="HOGENOM" id="CLU_613168_0_0_1"/>
<protein>
    <recommendedName>
        <fullName evidence="5">SAP domain-containing protein</fullName>
    </recommendedName>
</protein>
<dbReference type="GeneID" id="17308118"/>
<organism evidence="2">
    <name type="scientific">Guillardia theta (strain CCMP2712)</name>
    <name type="common">Cryptophyte</name>
    <dbReference type="NCBI Taxonomy" id="905079"/>
    <lineage>
        <taxon>Eukaryota</taxon>
        <taxon>Cryptophyceae</taxon>
        <taxon>Pyrenomonadales</taxon>
        <taxon>Geminigeraceae</taxon>
        <taxon>Guillardia</taxon>
    </lineage>
</organism>
<reference evidence="3" key="3">
    <citation type="submission" date="2016-03" db="UniProtKB">
        <authorList>
            <consortium name="EnsemblProtists"/>
        </authorList>
    </citation>
    <scope>IDENTIFICATION</scope>
</reference>
<evidence type="ECO:0000313" key="4">
    <source>
        <dbReference type="Proteomes" id="UP000011087"/>
    </source>
</evidence>
<feature type="region of interest" description="Disordered" evidence="1">
    <location>
        <begin position="254"/>
        <end position="378"/>
    </location>
</feature>
<dbReference type="Gene3D" id="3.50.30.30">
    <property type="match status" value="1"/>
</dbReference>
<dbReference type="OrthoDB" id="10534046at2759"/>
<dbReference type="Pfam" id="PF09905">
    <property type="entry name" value="VF530"/>
    <property type="match status" value="1"/>
</dbReference>
<accession>L1JSN5</accession>
<reference evidence="4" key="2">
    <citation type="submission" date="2012-11" db="EMBL/GenBank/DDBJ databases">
        <authorList>
            <person name="Kuo A."/>
            <person name="Curtis B.A."/>
            <person name="Tanifuji G."/>
            <person name="Burki F."/>
            <person name="Gruber A."/>
            <person name="Irimia M."/>
            <person name="Maruyama S."/>
            <person name="Arias M.C."/>
            <person name="Ball S.G."/>
            <person name="Gile G.H."/>
            <person name="Hirakawa Y."/>
            <person name="Hopkins J.F."/>
            <person name="Rensing S.A."/>
            <person name="Schmutz J."/>
            <person name="Symeonidi A."/>
            <person name="Elias M."/>
            <person name="Eveleigh R.J."/>
            <person name="Herman E.K."/>
            <person name="Klute M.J."/>
            <person name="Nakayama T."/>
            <person name="Obornik M."/>
            <person name="Reyes-Prieto A."/>
            <person name="Armbrust E.V."/>
            <person name="Aves S.J."/>
            <person name="Beiko R.G."/>
            <person name="Coutinho P."/>
            <person name="Dacks J.B."/>
            <person name="Durnford D.G."/>
            <person name="Fast N.M."/>
            <person name="Green B.R."/>
            <person name="Grisdale C."/>
            <person name="Hempe F."/>
            <person name="Henrissat B."/>
            <person name="Hoppner M.P."/>
            <person name="Ishida K.-I."/>
            <person name="Kim E."/>
            <person name="Koreny L."/>
            <person name="Kroth P.G."/>
            <person name="Liu Y."/>
            <person name="Malik S.-B."/>
            <person name="Maier U.G."/>
            <person name="McRose D."/>
            <person name="Mock T."/>
            <person name="Neilson J.A."/>
            <person name="Onodera N.T."/>
            <person name="Poole A.M."/>
            <person name="Pritham E.J."/>
            <person name="Richards T.A."/>
            <person name="Rocap G."/>
            <person name="Roy S.W."/>
            <person name="Sarai C."/>
            <person name="Schaack S."/>
            <person name="Shirato S."/>
            <person name="Slamovits C.H."/>
            <person name="Spencer D.F."/>
            <person name="Suzuki S."/>
            <person name="Worden A.Z."/>
            <person name="Zauner S."/>
            <person name="Barry K."/>
            <person name="Bell C."/>
            <person name="Bharti A.K."/>
            <person name="Crow J.A."/>
            <person name="Grimwood J."/>
            <person name="Kramer R."/>
            <person name="Lindquist E."/>
            <person name="Lucas S."/>
            <person name="Salamov A."/>
            <person name="McFadden G.I."/>
            <person name="Lane C.E."/>
            <person name="Keeling P.J."/>
            <person name="Gray M.W."/>
            <person name="Grigoriev I.V."/>
            <person name="Archibald J.M."/>
        </authorList>
    </citation>
    <scope>NUCLEOTIDE SEQUENCE</scope>
    <source>
        <strain evidence="4">CCMP2712</strain>
    </source>
</reference>
<dbReference type="GO" id="GO:0003677">
    <property type="term" value="F:DNA binding"/>
    <property type="evidence" value="ECO:0007669"/>
    <property type="project" value="InterPro"/>
</dbReference>
<feature type="compositionally biased region" description="Basic and acidic residues" evidence="1">
    <location>
        <begin position="343"/>
        <end position="378"/>
    </location>
</feature>
<evidence type="ECO:0000313" key="2">
    <source>
        <dbReference type="EMBL" id="EKX51457.1"/>
    </source>
</evidence>
<dbReference type="InterPro" id="IPR036361">
    <property type="entry name" value="SAP_dom_sf"/>
</dbReference>
<reference evidence="2 4" key="1">
    <citation type="journal article" date="2012" name="Nature">
        <title>Algal genomes reveal evolutionary mosaicism and the fate of nucleomorphs.</title>
        <authorList>
            <consortium name="DOE Joint Genome Institute"/>
            <person name="Curtis B.A."/>
            <person name="Tanifuji G."/>
            <person name="Burki F."/>
            <person name="Gruber A."/>
            <person name="Irimia M."/>
            <person name="Maruyama S."/>
            <person name="Arias M.C."/>
            <person name="Ball S.G."/>
            <person name="Gile G.H."/>
            <person name="Hirakawa Y."/>
            <person name="Hopkins J.F."/>
            <person name="Kuo A."/>
            <person name="Rensing S.A."/>
            <person name="Schmutz J."/>
            <person name="Symeonidi A."/>
            <person name="Elias M."/>
            <person name="Eveleigh R.J."/>
            <person name="Herman E.K."/>
            <person name="Klute M.J."/>
            <person name="Nakayama T."/>
            <person name="Obornik M."/>
            <person name="Reyes-Prieto A."/>
            <person name="Armbrust E.V."/>
            <person name="Aves S.J."/>
            <person name="Beiko R.G."/>
            <person name="Coutinho P."/>
            <person name="Dacks J.B."/>
            <person name="Durnford D.G."/>
            <person name="Fast N.M."/>
            <person name="Green B.R."/>
            <person name="Grisdale C.J."/>
            <person name="Hempel F."/>
            <person name="Henrissat B."/>
            <person name="Hoppner M.P."/>
            <person name="Ishida K."/>
            <person name="Kim E."/>
            <person name="Koreny L."/>
            <person name="Kroth P.G."/>
            <person name="Liu Y."/>
            <person name="Malik S.B."/>
            <person name="Maier U.G."/>
            <person name="McRose D."/>
            <person name="Mock T."/>
            <person name="Neilson J.A."/>
            <person name="Onodera N.T."/>
            <person name="Poole A.M."/>
            <person name="Pritham E.J."/>
            <person name="Richards T.A."/>
            <person name="Rocap G."/>
            <person name="Roy S.W."/>
            <person name="Sarai C."/>
            <person name="Schaack S."/>
            <person name="Shirato S."/>
            <person name="Slamovits C.H."/>
            <person name="Spencer D.F."/>
            <person name="Suzuki S."/>
            <person name="Worden A.Z."/>
            <person name="Zauner S."/>
            <person name="Barry K."/>
            <person name="Bell C."/>
            <person name="Bharti A.K."/>
            <person name="Crow J.A."/>
            <person name="Grimwood J."/>
            <person name="Kramer R."/>
            <person name="Lindquist E."/>
            <person name="Lucas S."/>
            <person name="Salamov A."/>
            <person name="McFadden G.I."/>
            <person name="Lane C.E."/>
            <person name="Keeling P.J."/>
            <person name="Gray M.W."/>
            <person name="Grigoriev I.V."/>
            <person name="Archibald J.M."/>
        </authorList>
    </citation>
    <scope>NUCLEOTIDE SEQUENCE</scope>
    <source>
        <strain evidence="2 4">CCMP2712</strain>
    </source>
</reference>
<dbReference type="EMBL" id="JH992975">
    <property type="protein sequence ID" value="EKX51457.1"/>
    <property type="molecule type" value="Genomic_DNA"/>
</dbReference>